<dbReference type="InterPro" id="IPR014937">
    <property type="entry name" value="DUF1810"/>
</dbReference>
<reference evidence="1 2" key="1">
    <citation type="submission" date="2023-07" db="EMBL/GenBank/DDBJ databases">
        <title>Sorghum-associated microbial communities from plants grown in Nebraska, USA.</title>
        <authorList>
            <person name="Schachtman D."/>
        </authorList>
    </citation>
    <scope>NUCLEOTIDE SEQUENCE [LARGE SCALE GENOMIC DNA]</scope>
    <source>
        <strain evidence="1 2">DS1781</strain>
    </source>
</reference>
<evidence type="ECO:0000313" key="1">
    <source>
        <dbReference type="EMBL" id="MDR6535103.1"/>
    </source>
</evidence>
<name>A0ABU1N9I6_9BURK</name>
<organism evidence="1 2">
    <name type="scientific">Variovorax soli</name>
    <dbReference type="NCBI Taxonomy" id="376815"/>
    <lineage>
        <taxon>Bacteria</taxon>
        <taxon>Pseudomonadati</taxon>
        <taxon>Pseudomonadota</taxon>
        <taxon>Betaproteobacteria</taxon>
        <taxon>Burkholderiales</taxon>
        <taxon>Comamonadaceae</taxon>
        <taxon>Variovorax</taxon>
    </lineage>
</organism>
<dbReference type="Proteomes" id="UP001184230">
    <property type="component" value="Unassembled WGS sequence"/>
</dbReference>
<dbReference type="Gene3D" id="1.25.40.380">
    <property type="entry name" value="Protein of unknown function DUF1810"/>
    <property type="match status" value="1"/>
</dbReference>
<dbReference type="EMBL" id="JAVDRF010000002">
    <property type="protein sequence ID" value="MDR6535103.1"/>
    <property type="molecule type" value="Genomic_DNA"/>
</dbReference>
<protein>
    <submittedName>
        <fullName evidence="1">Uncharacterized protein (DUF1810 family)</fullName>
    </submittedName>
</protein>
<comment type="caution">
    <text evidence="1">The sequence shown here is derived from an EMBL/GenBank/DDBJ whole genome shotgun (WGS) entry which is preliminary data.</text>
</comment>
<accession>A0ABU1N9I6</accession>
<gene>
    <name evidence="1" type="ORF">J2739_000863</name>
</gene>
<dbReference type="InterPro" id="IPR036287">
    <property type="entry name" value="Rv1873-like_sf"/>
</dbReference>
<dbReference type="RefSeq" id="WP_309898910.1">
    <property type="nucleotide sequence ID" value="NZ_JAVDRF010000002.1"/>
</dbReference>
<proteinExistence type="predicted"/>
<sequence length="145" mass="16412">MDDPFELQRFIDAQDPVIDQVRSELRAGRKRSHWMWFVFPQLAGLGHSAMAQRYAIASLAEARAYLAHPLLGPRLRDCSALVRAVEGRDIHQIFGAPDDLKFWSSMTLFDRADPTEPVFRDCLDKYFGGRSDRGTLARIDGSDDG</sequence>
<dbReference type="PIRSF" id="PIRSF008546">
    <property type="entry name" value="UCP008546"/>
    <property type="match status" value="1"/>
</dbReference>
<evidence type="ECO:0000313" key="2">
    <source>
        <dbReference type="Proteomes" id="UP001184230"/>
    </source>
</evidence>
<dbReference type="SUPFAM" id="SSF140736">
    <property type="entry name" value="Rv1873-like"/>
    <property type="match status" value="1"/>
</dbReference>
<keyword evidence="2" id="KW-1185">Reference proteome</keyword>
<dbReference type="Pfam" id="PF08837">
    <property type="entry name" value="DUF1810"/>
    <property type="match status" value="1"/>
</dbReference>